<proteinExistence type="predicted"/>
<reference evidence="1" key="1">
    <citation type="submission" date="2023-02" db="EMBL/GenBank/DDBJ databases">
        <authorList>
            <person name="Palmer J.M."/>
        </authorList>
    </citation>
    <scope>NUCLEOTIDE SEQUENCE</scope>
    <source>
        <strain evidence="1">FW57</strain>
    </source>
</reference>
<organism evidence="1 2">
    <name type="scientific">Staphylotrichum longicolle</name>
    <dbReference type="NCBI Taxonomy" id="669026"/>
    <lineage>
        <taxon>Eukaryota</taxon>
        <taxon>Fungi</taxon>
        <taxon>Dikarya</taxon>
        <taxon>Ascomycota</taxon>
        <taxon>Pezizomycotina</taxon>
        <taxon>Sordariomycetes</taxon>
        <taxon>Sordariomycetidae</taxon>
        <taxon>Sordariales</taxon>
        <taxon>Chaetomiaceae</taxon>
        <taxon>Staphylotrichum</taxon>
    </lineage>
</organism>
<dbReference type="EMBL" id="JAHCVI010000003">
    <property type="protein sequence ID" value="KAG7287329.1"/>
    <property type="molecule type" value="Genomic_DNA"/>
</dbReference>
<dbReference type="Proteomes" id="UP001197093">
    <property type="component" value="Unassembled WGS sequence"/>
</dbReference>
<comment type="caution">
    <text evidence="1">The sequence shown here is derived from an EMBL/GenBank/DDBJ whole genome shotgun (WGS) entry which is preliminary data.</text>
</comment>
<sequence>MSLGLSPAFVSNPVSHMPPAAAQDLISSMSMSVKRAKELAAASAVSNNIQENQFLTAASLWKLDDDIRTVHASTVMATENVQDNEGWMRWYMKDDDKRIKELNIRLWTLTEVLMPFFSDAQKARYMSGFKRKAASEEDDYNDDE</sequence>
<keyword evidence="2" id="KW-1185">Reference proteome</keyword>
<accession>A0AAD4HUS6</accession>
<gene>
    <name evidence="1" type="ORF">NEMBOFW57_006838</name>
</gene>
<evidence type="ECO:0000313" key="2">
    <source>
        <dbReference type="Proteomes" id="UP001197093"/>
    </source>
</evidence>
<protein>
    <submittedName>
        <fullName evidence="1">Uncharacterized protein</fullName>
    </submittedName>
</protein>
<evidence type="ECO:0000313" key="1">
    <source>
        <dbReference type="EMBL" id="KAG7287329.1"/>
    </source>
</evidence>
<dbReference type="AlphaFoldDB" id="A0AAD4HUS6"/>
<name>A0AAD4HUS6_9PEZI</name>